<sequence length="43" mass="5121">MRTASNPIPRQRLKKRLRCYELEMAVVLARGYCVDWVHGQYPD</sequence>
<reference evidence="1 2" key="1">
    <citation type="submission" date="2013-11" db="EMBL/GenBank/DDBJ databases">
        <title>Draft genome sequence and annotation of the entomopathogenic bacterium, Xenorhabdus cabanillasi strain JM26.</title>
        <authorList>
            <person name="Gualtieri M."/>
            <person name="Ogier J.C."/>
            <person name="Pages S."/>
            <person name="Givaudan A."/>
            <person name="Gaudriault S."/>
        </authorList>
    </citation>
    <scope>NUCLEOTIDE SEQUENCE [LARGE SCALE GENOMIC DNA]</scope>
    <source>
        <strain evidence="1 2">JM26</strain>
    </source>
</reference>
<organism evidence="1 2">
    <name type="scientific">Xenorhabdus cabanillasii JM26</name>
    <dbReference type="NCBI Taxonomy" id="1427517"/>
    <lineage>
        <taxon>Bacteria</taxon>
        <taxon>Pseudomonadati</taxon>
        <taxon>Pseudomonadota</taxon>
        <taxon>Gammaproteobacteria</taxon>
        <taxon>Enterobacterales</taxon>
        <taxon>Morganellaceae</taxon>
        <taxon>Xenorhabdus</taxon>
    </lineage>
</organism>
<comment type="caution">
    <text evidence="1">The sequence shown here is derived from an EMBL/GenBank/DDBJ whole genome shotgun (WGS) entry which is preliminary data.</text>
</comment>
<name>W1J943_9GAMM</name>
<dbReference type="Proteomes" id="UP000019197">
    <property type="component" value="Unassembled WGS sequence"/>
</dbReference>
<protein>
    <submittedName>
        <fullName evidence="1">Uncharacterized protein</fullName>
    </submittedName>
</protein>
<accession>W1J943</accession>
<evidence type="ECO:0000313" key="2">
    <source>
        <dbReference type="Proteomes" id="UP000019197"/>
    </source>
</evidence>
<dbReference type="EMBL" id="CBXE010000482">
    <property type="protein sequence ID" value="CDL87249.1"/>
    <property type="molecule type" value="Genomic_DNA"/>
</dbReference>
<dbReference type="AlphaFoldDB" id="W1J943"/>
<evidence type="ECO:0000313" key="1">
    <source>
        <dbReference type="EMBL" id="CDL87249.1"/>
    </source>
</evidence>
<proteinExistence type="predicted"/>
<gene>
    <name evidence="1" type="ORF">XCR1_860033</name>
</gene>